<dbReference type="OrthoDB" id="5577505at2"/>
<dbReference type="AlphaFoldDB" id="A0A5K7YW11"/>
<proteinExistence type="predicted"/>
<organism evidence="2 3">
    <name type="scientific">Desulfosarcina alkanivorans</name>
    <dbReference type="NCBI Taxonomy" id="571177"/>
    <lineage>
        <taxon>Bacteria</taxon>
        <taxon>Pseudomonadati</taxon>
        <taxon>Thermodesulfobacteriota</taxon>
        <taxon>Desulfobacteria</taxon>
        <taxon>Desulfobacterales</taxon>
        <taxon>Desulfosarcinaceae</taxon>
        <taxon>Desulfosarcina</taxon>
    </lineage>
</organism>
<protein>
    <recommendedName>
        <fullName evidence="4">Lipoprotein</fullName>
    </recommendedName>
</protein>
<evidence type="ECO:0000256" key="1">
    <source>
        <dbReference type="SAM" id="SignalP"/>
    </source>
</evidence>
<dbReference type="KEGG" id="dalk:DSCA_27770"/>
<keyword evidence="3" id="KW-1185">Reference proteome</keyword>
<gene>
    <name evidence="2" type="ORF">DSCA_27770</name>
</gene>
<dbReference type="EMBL" id="AP021874">
    <property type="protein sequence ID" value="BBO68847.1"/>
    <property type="molecule type" value="Genomic_DNA"/>
</dbReference>
<evidence type="ECO:0000313" key="2">
    <source>
        <dbReference type="EMBL" id="BBO68847.1"/>
    </source>
</evidence>
<reference evidence="2 3" key="1">
    <citation type="submission" date="2019-11" db="EMBL/GenBank/DDBJ databases">
        <title>Comparative genomics of hydrocarbon-degrading Desulfosarcina strains.</title>
        <authorList>
            <person name="Watanabe M."/>
            <person name="Kojima H."/>
            <person name="Fukui M."/>
        </authorList>
    </citation>
    <scope>NUCLEOTIDE SEQUENCE [LARGE SCALE GENOMIC DNA]</scope>
    <source>
        <strain evidence="2 3">PL12</strain>
    </source>
</reference>
<sequence length="140" mass="15628">MKRLIVILGVAFFVIFTTAAHAETFFHNFYFIGLWQGIDPDDGSEVQRSITLNEDGVFQIVGYETFYSGCEGGRGVVTATGVFENGVILCEDFTLTCLEDELGPFSVPVKYVPDRLNGTLQETYLNSSFQPEVLHKISNR</sequence>
<feature type="signal peptide" evidence="1">
    <location>
        <begin position="1"/>
        <end position="22"/>
    </location>
</feature>
<name>A0A5K7YW11_9BACT</name>
<dbReference type="Proteomes" id="UP000427906">
    <property type="component" value="Chromosome"/>
</dbReference>
<accession>A0A5K7YW11</accession>
<dbReference type="RefSeq" id="WP_155316953.1">
    <property type="nucleotide sequence ID" value="NZ_AP021874.1"/>
</dbReference>
<keyword evidence="1" id="KW-0732">Signal</keyword>
<evidence type="ECO:0000313" key="3">
    <source>
        <dbReference type="Proteomes" id="UP000427906"/>
    </source>
</evidence>
<evidence type="ECO:0008006" key="4">
    <source>
        <dbReference type="Google" id="ProtNLM"/>
    </source>
</evidence>
<feature type="chain" id="PRO_5024325609" description="Lipoprotein" evidence="1">
    <location>
        <begin position="23"/>
        <end position="140"/>
    </location>
</feature>